<feature type="transmembrane region" description="Helical" evidence="2">
    <location>
        <begin position="172"/>
        <end position="193"/>
    </location>
</feature>
<keyword evidence="2" id="KW-0472">Membrane</keyword>
<dbReference type="SUPFAM" id="SSF54909">
    <property type="entry name" value="Dimeric alpha+beta barrel"/>
    <property type="match status" value="1"/>
</dbReference>
<feature type="compositionally biased region" description="Pro residues" evidence="1">
    <location>
        <begin position="301"/>
        <end position="315"/>
    </location>
</feature>
<dbReference type="Pfam" id="PF03992">
    <property type="entry name" value="ABM"/>
    <property type="match status" value="1"/>
</dbReference>
<keyword evidence="5" id="KW-1185">Reference proteome</keyword>
<feature type="region of interest" description="Disordered" evidence="1">
    <location>
        <begin position="222"/>
        <end position="343"/>
    </location>
</feature>
<evidence type="ECO:0000313" key="4">
    <source>
        <dbReference type="EMBL" id="GAA0961745.1"/>
    </source>
</evidence>
<reference evidence="4 5" key="1">
    <citation type="journal article" date="2019" name="Int. J. Syst. Evol. Microbiol.">
        <title>The Global Catalogue of Microorganisms (GCM) 10K type strain sequencing project: providing services to taxonomists for standard genome sequencing and annotation.</title>
        <authorList>
            <consortium name="The Broad Institute Genomics Platform"/>
            <consortium name="The Broad Institute Genome Sequencing Center for Infectious Disease"/>
            <person name="Wu L."/>
            <person name="Ma J."/>
        </authorList>
    </citation>
    <scope>NUCLEOTIDE SEQUENCE [LARGE SCALE GENOMIC DNA]</scope>
    <source>
        <strain evidence="4 5">JCM 10696</strain>
    </source>
</reference>
<feature type="transmembrane region" description="Helical" evidence="2">
    <location>
        <begin position="62"/>
        <end position="87"/>
    </location>
</feature>
<feature type="compositionally biased region" description="Low complexity" evidence="1">
    <location>
        <begin position="316"/>
        <end position="326"/>
    </location>
</feature>
<feature type="transmembrane region" description="Helical" evidence="2">
    <location>
        <begin position="6"/>
        <end position="26"/>
    </location>
</feature>
<dbReference type="Gene3D" id="3.30.70.100">
    <property type="match status" value="1"/>
</dbReference>
<proteinExistence type="predicted"/>
<dbReference type="RefSeq" id="WP_425544157.1">
    <property type="nucleotide sequence ID" value="NZ_BAAAHH010000026.1"/>
</dbReference>
<feature type="transmembrane region" description="Helical" evidence="2">
    <location>
        <begin position="133"/>
        <end position="160"/>
    </location>
</feature>
<name>A0ABN1RQI2_9ACTN</name>
<keyword evidence="2" id="KW-1133">Transmembrane helix</keyword>
<gene>
    <name evidence="4" type="ORF">GCM10009550_54760</name>
</gene>
<dbReference type="InterPro" id="IPR007138">
    <property type="entry name" value="ABM_dom"/>
</dbReference>
<sequence>MVEGILALAATLAALAGAGTLVQRALKDKRIHLWVWAAATGTAGLALAALAVGQFAGFSSPVFRSMAITGALLAPACIAVGAIELCVKALQARFATRLIAVSYSLVAVVVLLFDPLSNDSLGDAAPHPGDVYGLLPGGLLTGAMVLVIVALLAAVATVVVRSQKRDKDAYELMAPAGLAAGAGLVGLVAVGYLPGLVKIIGLAAAAGMVWFAAWRTLDTADGADEEQDEKDGGARTGRAAGSGRGSRTERRDPQEKEAEDEMAYEPPRPHRARPDTHGMMRPEPPQPPQAPLPPRHTGSRPLPPQPPQSVPPQGPPTTQMPGPVVGDDWFAPAPPQPPQPSRIMGPYGQIVVYTLLDGREQAFDRQVNQLIGQAVQAEPGILIFTCHEVDGAPTQRISYQLFRDREAFDEHQGRPYVHRFQAESRTHVLATNVIDLKLTGGSLPVLR</sequence>
<organism evidence="4 5">
    <name type="scientific">Actinocorallia libanotica</name>
    <dbReference type="NCBI Taxonomy" id="46162"/>
    <lineage>
        <taxon>Bacteria</taxon>
        <taxon>Bacillati</taxon>
        <taxon>Actinomycetota</taxon>
        <taxon>Actinomycetes</taxon>
        <taxon>Streptosporangiales</taxon>
        <taxon>Thermomonosporaceae</taxon>
        <taxon>Actinocorallia</taxon>
    </lineage>
</organism>
<dbReference type="Proteomes" id="UP001500665">
    <property type="component" value="Unassembled WGS sequence"/>
</dbReference>
<feature type="domain" description="ABM" evidence="3">
    <location>
        <begin position="347"/>
        <end position="422"/>
    </location>
</feature>
<keyword evidence="2" id="KW-0812">Transmembrane</keyword>
<evidence type="ECO:0000259" key="3">
    <source>
        <dbReference type="Pfam" id="PF03992"/>
    </source>
</evidence>
<dbReference type="EMBL" id="BAAAHH010000026">
    <property type="protein sequence ID" value="GAA0961745.1"/>
    <property type="molecule type" value="Genomic_DNA"/>
</dbReference>
<evidence type="ECO:0000313" key="5">
    <source>
        <dbReference type="Proteomes" id="UP001500665"/>
    </source>
</evidence>
<evidence type="ECO:0000256" key="2">
    <source>
        <dbReference type="SAM" id="Phobius"/>
    </source>
</evidence>
<evidence type="ECO:0000256" key="1">
    <source>
        <dbReference type="SAM" id="MobiDB-lite"/>
    </source>
</evidence>
<feature type="compositionally biased region" description="Pro residues" evidence="1">
    <location>
        <begin position="282"/>
        <end position="294"/>
    </location>
</feature>
<feature type="transmembrane region" description="Helical" evidence="2">
    <location>
        <begin position="94"/>
        <end position="113"/>
    </location>
</feature>
<accession>A0ABN1RQI2</accession>
<comment type="caution">
    <text evidence="4">The sequence shown here is derived from an EMBL/GenBank/DDBJ whole genome shotgun (WGS) entry which is preliminary data.</text>
</comment>
<dbReference type="InterPro" id="IPR011008">
    <property type="entry name" value="Dimeric_a/b-barrel"/>
</dbReference>
<feature type="transmembrane region" description="Helical" evidence="2">
    <location>
        <begin position="33"/>
        <end position="56"/>
    </location>
</feature>
<protein>
    <recommendedName>
        <fullName evidence="3">ABM domain-containing protein</fullName>
    </recommendedName>
</protein>
<feature type="compositionally biased region" description="Basic and acidic residues" evidence="1">
    <location>
        <begin position="246"/>
        <end position="256"/>
    </location>
</feature>